<dbReference type="EMBL" id="JAGTTL010000011">
    <property type="protein sequence ID" value="KAK6315712.1"/>
    <property type="molecule type" value="Genomic_DNA"/>
</dbReference>
<feature type="compositionally biased region" description="Polar residues" evidence="3">
    <location>
        <begin position="1"/>
        <end position="14"/>
    </location>
</feature>
<evidence type="ECO:0000313" key="4">
    <source>
        <dbReference type="EMBL" id="KAK6315712.1"/>
    </source>
</evidence>
<feature type="compositionally biased region" description="Acidic residues" evidence="3">
    <location>
        <begin position="198"/>
        <end position="215"/>
    </location>
</feature>
<feature type="region of interest" description="Disordered" evidence="3">
    <location>
        <begin position="196"/>
        <end position="220"/>
    </location>
</feature>
<reference evidence="4 5" key="1">
    <citation type="submission" date="2021-04" db="EMBL/GenBank/DDBJ databases">
        <authorList>
            <person name="De Guttry C."/>
            <person name="Zahm M."/>
            <person name="Klopp C."/>
            <person name="Cabau C."/>
            <person name="Louis A."/>
            <person name="Berthelot C."/>
            <person name="Parey E."/>
            <person name="Roest Crollius H."/>
            <person name="Montfort J."/>
            <person name="Robinson-Rechavi M."/>
            <person name="Bucao C."/>
            <person name="Bouchez O."/>
            <person name="Gislard M."/>
            <person name="Lluch J."/>
            <person name="Milhes M."/>
            <person name="Lampietro C."/>
            <person name="Lopez Roques C."/>
            <person name="Donnadieu C."/>
            <person name="Braasch I."/>
            <person name="Desvignes T."/>
            <person name="Postlethwait J."/>
            <person name="Bobe J."/>
            <person name="Wedekind C."/>
            <person name="Guiguen Y."/>
        </authorList>
    </citation>
    <scope>NUCLEOTIDE SEQUENCE [LARGE SCALE GENOMIC DNA]</scope>
    <source>
        <strain evidence="4">Cs_M1</strain>
        <tissue evidence="4">Blood</tissue>
    </source>
</reference>
<name>A0AAN8R6V0_9TELE</name>
<dbReference type="PANTHER" id="PTHR47437:SF3">
    <property type="entry name" value="C-JUN-AMINO-TERMINAL KINASE-INTERACTING PROTEIN 1"/>
    <property type="match status" value="1"/>
</dbReference>
<comment type="caution">
    <text evidence="4">The sequence shown here is derived from an EMBL/GenBank/DDBJ whole genome shotgun (WGS) entry which is preliminary data.</text>
</comment>
<dbReference type="Proteomes" id="UP001356427">
    <property type="component" value="Unassembled WGS sequence"/>
</dbReference>
<dbReference type="InterPro" id="IPR047178">
    <property type="entry name" value="JIP1_scaffold"/>
</dbReference>
<feature type="compositionally biased region" description="Basic and acidic residues" evidence="3">
    <location>
        <begin position="39"/>
        <end position="51"/>
    </location>
</feature>
<evidence type="ECO:0000256" key="2">
    <source>
        <dbReference type="ARBA" id="ARBA00022490"/>
    </source>
</evidence>
<dbReference type="GO" id="GO:0046328">
    <property type="term" value="P:regulation of JNK cascade"/>
    <property type="evidence" value="ECO:0007669"/>
    <property type="project" value="InterPro"/>
</dbReference>
<keyword evidence="2" id="KW-0963">Cytoplasm</keyword>
<dbReference type="GO" id="GO:0007254">
    <property type="term" value="P:JNK cascade"/>
    <property type="evidence" value="ECO:0007669"/>
    <property type="project" value="TreeGrafter"/>
</dbReference>
<protein>
    <submittedName>
        <fullName evidence="4">Uncharacterized protein</fullName>
    </submittedName>
</protein>
<dbReference type="GO" id="GO:0005078">
    <property type="term" value="F:MAP-kinase scaffold activity"/>
    <property type="evidence" value="ECO:0007669"/>
    <property type="project" value="TreeGrafter"/>
</dbReference>
<proteinExistence type="predicted"/>
<dbReference type="AlphaFoldDB" id="A0AAN8R6V0"/>
<evidence type="ECO:0000313" key="5">
    <source>
        <dbReference type="Proteomes" id="UP001356427"/>
    </source>
</evidence>
<organism evidence="4 5">
    <name type="scientific">Coregonus suidteri</name>
    <dbReference type="NCBI Taxonomy" id="861788"/>
    <lineage>
        <taxon>Eukaryota</taxon>
        <taxon>Metazoa</taxon>
        <taxon>Chordata</taxon>
        <taxon>Craniata</taxon>
        <taxon>Vertebrata</taxon>
        <taxon>Euteleostomi</taxon>
        <taxon>Actinopterygii</taxon>
        <taxon>Neopterygii</taxon>
        <taxon>Teleostei</taxon>
        <taxon>Protacanthopterygii</taxon>
        <taxon>Salmoniformes</taxon>
        <taxon>Salmonidae</taxon>
        <taxon>Coregoninae</taxon>
        <taxon>Coregonus</taxon>
    </lineage>
</organism>
<evidence type="ECO:0000256" key="3">
    <source>
        <dbReference type="SAM" id="MobiDB-lite"/>
    </source>
</evidence>
<dbReference type="GO" id="GO:0008432">
    <property type="term" value="F:JUN kinase binding"/>
    <property type="evidence" value="ECO:0007669"/>
    <property type="project" value="TreeGrafter"/>
</dbReference>
<dbReference type="GO" id="GO:0005737">
    <property type="term" value="C:cytoplasm"/>
    <property type="evidence" value="ECO:0007669"/>
    <property type="project" value="UniProtKB-SubCell"/>
</dbReference>
<gene>
    <name evidence="4" type="ORF">J4Q44_G00132360</name>
</gene>
<evidence type="ECO:0000256" key="1">
    <source>
        <dbReference type="ARBA" id="ARBA00004496"/>
    </source>
</evidence>
<keyword evidence="5" id="KW-1185">Reference proteome</keyword>
<accession>A0AAN8R6V0</accession>
<feature type="region of interest" description="Disordered" evidence="3">
    <location>
        <begin position="1"/>
        <end position="118"/>
    </location>
</feature>
<comment type="subcellular location">
    <subcellularLocation>
        <location evidence="1">Cytoplasm</location>
    </subcellularLocation>
</comment>
<dbReference type="PANTHER" id="PTHR47437">
    <property type="entry name" value="JNK-INTERACTING PROTEIN 1-LIKE PROTEIN"/>
    <property type="match status" value="1"/>
</dbReference>
<sequence length="243" mass="26706">MVPRTQDTLNNNSFGKKYSWQEKVSRSSSPLKTGGLTSPHEHSCLSDEDKLQQGGGTQTKDRGTSTDAPCRHKHTSGHPTAPQQGHAPNCRRSPQPPASPKLLHPHLWGPPQGRARGGHTERISAITQTEPPALALNLSLREGGAGAVVRAGGRGGVCRRPGRDILGEERVRLRMRGDDSDSATVYDNCVLSPYESAIGEEYEEEEEEEDKEDEEERARVEWRREATACLSEDSTPEANLHFL</sequence>